<dbReference type="InterPro" id="IPR036526">
    <property type="entry name" value="C-N_Hydrolase_sf"/>
</dbReference>
<dbReference type="Pfam" id="PF00795">
    <property type="entry name" value="CN_hydrolase"/>
    <property type="match status" value="1"/>
</dbReference>
<dbReference type="PANTHER" id="PTHR23090:SF9">
    <property type="entry name" value="GLUTAMINE-DEPENDENT NAD(+) SYNTHETASE"/>
    <property type="match status" value="1"/>
</dbReference>
<dbReference type="AlphaFoldDB" id="A0A382RIY0"/>
<evidence type="ECO:0000256" key="1">
    <source>
        <dbReference type="ARBA" id="ARBA00022598"/>
    </source>
</evidence>
<proteinExistence type="predicted"/>
<organism evidence="3">
    <name type="scientific">marine metagenome</name>
    <dbReference type="NCBI Taxonomy" id="408172"/>
    <lineage>
        <taxon>unclassified sequences</taxon>
        <taxon>metagenomes</taxon>
        <taxon>ecological metagenomes</taxon>
    </lineage>
</organism>
<dbReference type="CDD" id="cd07570">
    <property type="entry name" value="GAT_Gln-NAD-synth"/>
    <property type="match status" value="1"/>
</dbReference>
<feature type="domain" description="CN hydrolase" evidence="2">
    <location>
        <begin position="5"/>
        <end position="218"/>
    </location>
</feature>
<reference evidence="3" key="1">
    <citation type="submission" date="2018-05" db="EMBL/GenBank/DDBJ databases">
        <authorList>
            <person name="Lanie J.A."/>
            <person name="Ng W.-L."/>
            <person name="Kazmierczak K.M."/>
            <person name="Andrzejewski T.M."/>
            <person name="Davidsen T.M."/>
            <person name="Wayne K.J."/>
            <person name="Tettelin H."/>
            <person name="Glass J.I."/>
            <person name="Rusch D."/>
            <person name="Podicherti R."/>
            <person name="Tsui H.-C.T."/>
            <person name="Winkler M.E."/>
        </authorList>
    </citation>
    <scope>NUCLEOTIDE SEQUENCE</scope>
</reference>
<dbReference type="InterPro" id="IPR003010">
    <property type="entry name" value="C-N_Hydrolase"/>
</dbReference>
<gene>
    <name evidence="3" type="ORF">METZ01_LOCUS350224</name>
</gene>
<accession>A0A382RIY0</accession>
<dbReference type="EMBL" id="UINC01121895">
    <property type="protein sequence ID" value="SVC97370.1"/>
    <property type="molecule type" value="Genomic_DNA"/>
</dbReference>
<dbReference type="GO" id="GO:0003952">
    <property type="term" value="F:NAD+ synthase (glutamine-hydrolyzing) activity"/>
    <property type="evidence" value="ECO:0007669"/>
    <property type="project" value="InterPro"/>
</dbReference>
<protein>
    <recommendedName>
        <fullName evidence="2">CN hydrolase domain-containing protein</fullName>
    </recommendedName>
</protein>
<dbReference type="SUPFAM" id="SSF56317">
    <property type="entry name" value="Carbon-nitrogen hydrolase"/>
    <property type="match status" value="1"/>
</dbReference>
<dbReference type="Gene3D" id="3.60.110.10">
    <property type="entry name" value="Carbon-nitrogen hydrolase"/>
    <property type="match status" value="1"/>
</dbReference>
<dbReference type="PROSITE" id="PS50263">
    <property type="entry name" value="CN_HYDROLASE"/>
    <property type="match status" value="1"/>
</dbReference>
<keyword evidence="1" id="KW-0436">Ligase</keyword>
<dbReference type="GO" id="GO:0009435">
    <property type="term" value="P:NAD+ biosynthetic process"/>
    <property type="evidence" value="ECO:0007669"/>
    <property type="project" value="InterPro"/>
</dbReference>
<dbReference type="InterPro" id="IPR003694">
    <property type="entry name" value="NAD_synthase"/>
</dbReference>
<feature type="non-terminal residue" evidence="3">
    <location>
        <position position="218"/>
    </location>
</feature>
<evidence type="ECO:0000313" key="3">
    <source>
        <dbReference type="EMBL" id="SVC97370.1"/>
    </source>
</evidence>
<name>A0A382RIY0_9ZZZZ</name>
<evidence type="ECO:0000259" key="2">
    <source>
        <dbReference type="PROSITE" id="PS50263"/>
    </source>
</evidence>
<dbReference type="GO" id="GO:0004359">
    <property type="term" value="F:glutaminase activity"/>
    <property type="evidence" value="ECO:0007669"/>
    <property type="project" value="InterPro"/>
</dbReference>
<dbReference type="GO" id="GO:0005737">
    <property type="term" value="C:cytoplasm"/>
    <property type="evidence" value="ECO:0007669"/>
    <property type="project" value="InterPro"/>
</dbReference>
<dbReference type="PANTHER" id="PTHR23090">
    <property type="entry name" value="NH 3 /GLUTAMINE-DEPENDENT NAD + SYNTHETASE"/>
    <property type="match status" value="1"/>
</dbReference>
<sequence length="218" mass="24373">MADSLNVVLAQLNLLVGDIDGNTERIIAAAKEAVEDQSANLVVYPELTLTGYPPEDLLIRPSLQIRIKRALEKILKADLPTYIVIGFPEQVNGSLYNALTLIKGKQRLITYHKQCLPNYQVFDERRYFEPGKEGCVFEISGTRIGFTICEDIWDSAPIDQARDAGAQLLININASPFHINKLEERKQLLRKRATEGNFPIIYVNLVGGQDELLFDGGS</sequence>